<keyword evidence="9" id="KW-1185">Reference proteome</keyword>
<dbReference type="PANTHER" id="PTHR36115">
    <property type="entry name" value="PROLINE-RICH ANTIGEN HOMOLOG-RELATED"/>
    <property type="match status" value="1"/>
</dbReference>
<evidence type="ECO:0000256" key="3">
    <source>
        <dbReference type="ARBA" id="ARBA00022692"/>
    </source>
</evidence>
<gene>
    <name evidence="8" type="ORF">MUN68_000360</name>
</gene>
<feature type="domain" description="RDD" evidence="7">
    <location>
        <begin position="15"/>
        <end position="125"/>
    </location>
</feature>
<evidence type="ECO:0000256" key="4">
    <source>
        <dbReference type="ARBA" id="ARBA00022989"/>
    </source>
</evidence>
<dbReference type="InterPro" id="IPR010432">
    <property type="entry name" value="RDD"/>
</dbReference>
<comment type="subcellular location">
    <subcellularLocation>
        <location evidence="1">Cell membrane</location>
        <topology evidence="1">Multi-pass membrane protein</topology>
    </subcellularLocation>
</comment>
<sequence>MNQTHNNVPKDVLASKGIRFANLIIDYIVQIVLGAILGIVLALLSELTGSYALYDILIESDSRLSDYLFGAFILLIYFNIIETFTGRSIGKLITKTKIVTHEGLKPTFSDILIRTLSRLIPFEQLSFLGQDGKGWHDSISKTYVVDIEKFEAKIKIKQGIEEIGQIGD</sequence>
<feature type="transmembrane region" description="Helical" evidence="6">
    <location>
        <begin position="64"/>
        <end position="81"/>
    </location>
</feature>
<dbReference type="Pfam" id="PF06271">
    <property type="entry name" value="RDD"/>
    <property type="match status" value="1"/>
</dbReference>
<evidence type="ECO:0000313" key="8">
    <source>
        <dbReference type="EMBL" id="WCO01958.1"/>
    </source>
</evidence>
<evidence type="ECO:0000256" key="1">
    <source>
        <dbReference type="ARBA" id="ARBA00004651"/>
    </source>
</evidence>
<dbReference type="InterPro" id="IPR051791">
    <property type="entry name" value="Pra-immunoreactive"/>
</dbReference>
<proteinExistence type="predicted"/>
<protein>
    <submittedName>
        <fullName evidence="8">RDD family protein</fullName>
    </submittedName>
</protein>
<reference evidence="8 9" key="1">
    <citation type="submission" date="2023-01" db="EMBL/GenBank/DDBJ databases">
        <title>Psychroserpens ponticola sp. nov., isolated from seawater.</title>
        <authorList>
            <person name="Kristyanto S."/>
            <person name="Jung J."/>
            <person name="Kim J.M."/>
            <person name="Jeon C.O."/>
        </authorList>
    </citation>
    <scope>NUCLEOTIDE SEQUENCE [LARGE SCALE GENOMIC DNA]</scope>
    <source>
        <strain evidence="8 9">MSW6</strain>
    </source>
</reference>
<keyword evidence="5 6" id="KW-0472">Membrane</keyword>
<organism evidence="8 9">
    <name type="scientific">Psychroserpens ponticola</name>
    <dbReference type="NCBI Taxonomy" id="2932268"/>
    <lineage>
        <taxon>Bacteria</taxon>
        <taxon>Pseudomonadati</taxon>
        <taxon>Bacteroidota</taxon>
        <taxon>Flavobacteriia</taxon>
        <taxon>Flavobacteriales</taxon>
        <taxon>Flavobacteriaceae</taxon>
        <taxon>Psychroserpens</taxon>
    </lineage>
</organism>
<dbReference type="RefSeq" id="WP_249996368.1">
    <property type="nucleotide sequence ID" value="NZ_CP116221.1"/>
</dbReference>
<keyword evidence="4 6" id="KW-1133">Transmembrane helix</keyword>
<name>A0ABY7RXU7_9FLAO</name>
<evidence type="ECO:0000259" key="7">
    <source>
        <dbReference type="Pfam" id="PF06271"/>
    </source>
</evidence>
<dbReference type="Proteomes" id="UP001202717">
    <property type="component" value="Chromosome"/>
</dbReference>
<dbReference type="EMBL" id="CP116221">
    <property type="protein sequence ID" value="WCO01958.1"/>
    <property type="molecule type" value="Genomic_DNA"/>
</dbReference>
<keyword evidence="2" id="KW-1003">Cell membrane</keyword>
<keyword evidence="3 6" id="KW-0812">Transmembrane</keyword>
<feature type="transmembrane region" description="Helical" evidence="6">
    <location>
        <begin position="20"/>
        <end position="44"/>
    </location>
</feature>
<evidence type="ECO:0000256" key="5">
    <source>
        <dbReference type="ARBA" id="ARBA00023136"/>
    </source>
</evidence>
<dbReference type="PANTHER" id="PTHR36115:SF4">
    <property type="entry name" value="MEMBRANE PROTEIN"/>
    <property type="match status" value="1"/>
</dbReference>
<evidence type="ECO:0000256" key="2">
    <source>
        <dbReference type="ARBA" id="ARBA00022475"/>
    </source>
</evidence>
<evidence type="ECO:0000313" key="9">
    <source>
        <dbReference type="Proteomes" id="UP001202717"/>
    </source>
</evidence>
<evidence type="ECO:0000256" key="6">
    <source>
        <dbReference type="SAM" id="Phobius"/>
    </source>
</evidence>
<accession>A0ABY7RXU7</accession>